<evidence type="ECO:0008006" key="3">
    <source>
        <dbReference type="Google" id="ProtNLM"/>
    </source>
</evidence>
<comment type="caution">
    <text evidence="1">The sequence shown here is derived from an EMBL/GenBank/DDBJ whole genome shotgun (WGS) entry which is preliminary data.</text>
</comment>
<reference evidence="1 2" key="1">
    <citation type="submission" date="2023-03" db="EMBL/GenBank/DDBJ databases">
        <title>WGS of Gossypium arboreum.</title>
        <authorList>
            <person name="Yu D."/>
        </authorList>
    </citation>
    <scope>NUCLEOTIDE SEQUENCE [LARGE SCALE GENOMIC DNA]</scope>
    <source>
        <tissue evidence="1">Leaf</tissue>
    </source>
</reference>
<dbReference type="Proteomes" id="UP001358586">
    <property type="component" value="Chromosome 8"/>
</dbReference>
<keyword evidence="2" id="KW-1185">Reference proteome</keyword>
<sequence>MEKCRWSEENGEGKIEKICLPKDKEGARVVNIRAKNKSLMAKWCWRFAVDREALWRKIIATKYGSPVQHWHFRTSNLKDMLMVWRGIMENEKDSKVAKWMENESFRWLVGNVLNKKGIVKDFVMSNGFKEVNWADFFSHPLLDREINMVIRLKDAVSSMVLLPEEEDQLIWIHDNKGVFSIRKLIELLISEGVVDISFAFDKI</sequence>
<gene>
    <name evidence="1" type="ORF">PVK06_026202</name>
</gene>
<organism evidence="1 2">
    <name type="scientific">Gossypium arboreum</name>
    <name type="common">Tree cotton</name>
    <name type="synonym">Gossypium nanking</name>
    <dbReference type="NCBI Taxonomy" id="29729"/>
    <lineage>
        <taxon>Eukaryota</taxon>
        <taxon>Viridiplantae</taxon>
        <taxon>Streptophyta</taxon>
        <taxon>Embryophyta</taxon>
        <taxon>Tracheophyta</taxon>
        <taxon>Spermatophyta</taxon>
        <taxon>Magnoliopsida</taxon>
        <taxon>eudicotyledons</taxon>
        <taxon>Gunneridae</taxon>
        <taxon>Pentapetalae</taxon>
        <taxon>rosids</taxon>
        <taxon>malvids</taxon>
        <taxon>Malvales</taxon>
        <taxon>Malvaceae</taxon>
        <taxon>Malvoideae</taxon>
        <taxon>Gossypium</taxon>
    </lineage>
</organism>
<evidence type="ECO:0000313" key="1">
    <source>
        <dbReference type="EMBL" id="KAK5810885.1"/>
    </source>
</evidence>
<protein>
    <recommendedName>
        <fullName evidence="3">Reverse transcriptase zinc-binding domain-containing protein</fullName>
    </recommendedName>
</protein>
<proteinExistence type="predicted"/>
<accession>A0ABR0NX18</accession>
<dbReference type="EMBL" id="JARKNE010000008">
    <property type="protein sequence ID" value="KAK5810885.1"/>
    <property type="molecule type" value="Genomic_DNA"/>
</dbReference>
<evidence type="ECO:0000313" key="2">
    <source>
        <dbReference type="Proteomes" id="UP001358586"/>
    </source>
</evidence>
<name>A0ABR0NX18_GOSAR</name>